<keyword evidence="1" id="KW-0285">Flavoprotein</keyword>
<dbReference type="Pfam" id="PF03358">
    <property type="entry name" value="FMN_red"/>
    <property type="match status" value="1"/>
</dbReference>
<evidence type="ECO:0000259" key="5">
    <source>
        <dbReference type="Pfam" id="PF03358"/>
    </source>
</evidence>
<dbReference type="Gene3D" id="3.40.50.360">
    <property type="match status" value="1"/>
</dbReference>
<gene>
    <name evidence="6" type="ORF">AAFP32_11255</name>
</gene>
<feature type="domain" description="NADPH-dependent FMN reductase-like" evidence="5">
    <location>
        <begin position="2"/>
        <end position="151"/>
    </location>
</feature>
<dbReference type="SUPFAM" id="SSF52218">
    <property type="entry name" value="Flavoproteins"/>
    <property type="match status" value="1"/>
</dbReference>
<dbReference type="GO" id="GO:0016491">
    <property type="term" value="F:oxidoreductase activity"/>
    <property type="evidence" value="ECO:0007669"/>
    <property type="project" value="UniProtKB-KW"/>
</dbReference>
<evidence type="ECO:0000256" key="4">
    <source>
        <dbReference type="SAM" id="MobiDB-lite"/>
    </source>
</evidence>
<proteinExistence type="predicted"/>
<keyword evidence="3" id="KW-0560">Oxidoreductase</keyword>
<evidence type="ECO:0000313" key="6">
    <source>
        <dbReference type="EMBL" id="XBV88140.1"/>
    </source>
</evidence>
<name>A0AAU7UI52_9MICO</name>
<dbReference type="EMBL" id="CP158281">
    <property type="protein sequence ID" value="XBV88140.1"/>
    <property type="molecule type" value="Genomic_DNA"/>
</dbReference>
<keyword evidence="2" id="KW-0288">FMN</keyword>
<reference evidence="6" key="1">
    <citation type="submission" date="2024-06" db="EMBL/GenBank/DDBJ databases">
        <title>Brevibacterium koreense sp. nov., isolated from jogae-jeotgal, a Korean fermented seafood.</title>
        <authorList>
            <person name="Whon T.W."/>
            <person name="Nam S."/>
            <person name="Kim Y."/>
        </authorList>
    </citation>
    <scope>NUCLEOTIDE SEQUENCE</scope>
    <source>
        <strain evidence="6">CBA3109</strain>
    </source>
</reference>
<dbReference type="InterPro" id="IPR029039">
    <property type="entry name" value="Flavoprotein-like_sf"/>
</dbReference>
<accession>A0AAU7UI52</accession>
<dbReference type="RefSeq" id="WP_350269224.1">
    <property type="nucleotide sequence ID" value="NZ_CP158281.1"/>
</dbReference>
<dbReference type="AlphaFoldDB" id="A0AAU7UI52"/>
<dbReference type="PANTHER" id="PTHR43408">
    <property type="entry name" value="FMN REDUCTASE (NADPH)"/>
    <property type="match status" value="1"/>
</dbReference>
<protein>
    <submittedName>
        <fullName evidence="6">NAD(P)H-dependent oxidoreductase</fullName>
    </submittedName>
</protein>
<evidence type="ECO:0000256" key="2">
    <source>
        <dbReference type="ARBA" id="ARBA00022643"/>
    </source>
</evidence>
<dbReference type="InterPro" id="IPR005025">
    <property type="entry name" value="FMN_Rdtase-like_dom"/>
</dbReference>
<dbReference type="InterPro" id="IPR051814">
    <property type="entry name" value="NAD(P)H-dep_FMN_reductase"/>
</dbReference>
<evidence type="ECO:0000256" key="1">
    <source>
        <dbReference type="ARBA" id="ARBA00022630"/>
    </source>
</evidence>
<dbReference type="PANTHER" id="PTHR43408:SF2">
    <property type="entry name" value="FMN REDUCTASE (NADPH)"/>
    <property type="match status" value="1"/>
</dbReference>
<sequence>MMRILCITTSLSEDSTTLKLSNKIIAAAISAAQDAGLSAETDLVNVRNLSSDLTDMALTGFRSENLEATFAQVAEADVIVTVAPVYKVAPVGLHILFWQLIDEKALANKPVLVGSTGGTPRHSLAGETVLRPMLSYLKGIVVPTTVFAATDDWGSVEGGRSLKARITQASEELIGLAASLSGVDVGPTADPKDGPTAGPKVGSTSTPGEFGRRTRDGNPSIDDEFNPDLITPFAQLLEG</sequence>
<organism evidence="6">
    <name type="scientific">Brevibacterium koreense</name>
    <dbReference type="NCBI Taxonomy" id="3140787"/>
    <lineage>
        <taxon>Bacteria</taxon>
        <taxon>Bacillati</taxon>
        <taxon>Actinomycetota</taxon>
        <taxon>Actinomycetes</taxon>
        <taxon>Micrococcales</taxon>
        <taxon>Brevibacteriaceae</taxon>
        <taxon>Brevibacterium</taxon>
    </lineage>
</organism>
<feature type="region of interest" description="Disordered" evidence="4">
    <location>
        <begin position="185"/>
        <end position="230"/>
    </location>
</feature>
<evidence type="ECO:0000256" key="3">
    <source>
        <dbReference type="ARBA" id="ARBA00023002"/>
    </source>
</evidence>
<dbReference type="KEGG" id="bkr:AAFP32_11255"/>